<evidence type="ECO:0000313" key="4">
    <source>
        <dbReference type="Proteomes" id="UP000660047"/>
    </source>
</evidence>
<accession>A0AAI9NY71</accession>
<evidence type="ECO:0000256" key="2">
    <source>
        <dbReference type="SAM" id="Phobius"/>
    </source>
</evidence>
<protein>
    <recommendedName>
        <fullName evidence="5">Tol-pal system protein YbgF</fullName>
    </recommendedName>
</protein>
<evidence type="ECO:0000256" key="1">
    <source>
        <dbReference type="SAM" id="MobiDB-lite"/>
    </source>
</evidence>
<dbReference type="EMBL" id="BLYL01000006">
    <property type="protein sequence ID" value="GFO94262.1"/>
    <property type="molecule type" value="Genomic_DNA"/>
</dbReference>
<dbReference type="SMART" id="SM00028">
    <property type="entry name" value="TPR"/>
    <property type="match status" value="5"/>
</dbReference>
<gene>
    <name evidence="3" type="ORF">COEU31_13080</name>
</gene>
<evidence type="ECO:0000313" key="3">
    <source>
        <dbReference type="EMBL" id="GFO94262.1"/>
    </source>
</evidence>
<name>A0AAI9NY71_9FIRM</name>
<organism evidence="3 4">
    <name type="scientific">Coprococcus eutactus</name>
    <dbReference type="NCBI Taxonomy" id="33043"/>
    <lineage>
        <taxon>Bacteria</taxon>
        <taxon>Bacillati</taxon>
        <taxon>Bacillota</taxon>
        <taxon>Clostridia</taxon>
        <taxon>Lachnospirales</taxon>
        <taxon>Lachnospiraceae</taxon>
        <taxon>Coprococcus</taxon>
    </lineage>
</organism>
<feature type="compositionally biased region" description="Low complexity" evidence="1">
    <location>
        <begin position="60"/>
        <end position="70"/>
    </location>
</feature>
<feature type="region of interest" description="Disordered" evidence="1">
    <location>
        <begin position="39"/>
        <end position="88"/>
    </location>
</feature>
<keyword evidence="2" id="KW-1133">Transmembrane helix</keyword>
<keyword evidence="2" id="KW-0812">Transmembrane</keyword>
<sequence length="563" mass="62958">MYCDNCGCELGENVRKCPVCGKEFPLIEPEVDDSTTVLTSEPDVDEDDDSTTVLTGGTQGMPQMMQQPQGNPVPPQQPQMGMPQPQKMPQEGADIMIKKKGEKKGMSKGAKAALIAIPVVIVIAIGVFAFIFVPKFRKYNEANDLMDQGKVEEAVTLYKDLGKFKDSYTKANGDAYYEYAEGLEKEGKNLEAAEYYKKSGNSRKAAENYSKSSDGDEESFSSDDAFDKAYQCYYNAGMDQMNAASYDAAIDAFNNAGSYKDASDKVIECTYKKAEALITAKKYDDAISILSTIEEYSDSQTLLAKCYYNKASELLDGGKYDDAYDMYMKSEFDDYKNKASECTYKKAEQYYKNKDYENAIKSYDKVDKDYKDCVAEKDKCYQALGAQAYKDKEYKKSVDYYEKVVKTDVSKKIANGKLAFANANKNAANETTMTYLGELRYDGNEKAQKLYSELVKWNIESFVNSSEKDLDKGSNSIKTKDGSDIYIHTSFGFDGDDSMKISGYVVYADGNKSDVITFSDPVVDGWSTWVKISGDSAPKGVTYLYLQNETTKKIIEVYPFTIK</sequence>
<dbReference type="InterPro" id="IPR019734">
    <property type="entry name" value="TPR_rpt"/>
</dbReference>
<dbReference type="InterPro" id="IPR011990">
    <property type="entry name" value="TPR-like_helical_dom_sf"/>
</dbReference>
<dbReference type="Proteomes" id="UP000660047">
    <property type="component" value="Unassembled WGS sequence"/>
</dbReference>
<feature type="transmembrane region" description="Helical" evidence="2">
    <location>
        <begin position="112"/>
        <end position="133"/>
    </location>
</feature>
<dbReference type="Gene3D" id="1.25.40.10">
    <property type="entry name" value="Tetratricopeptide repeat domain"/>
    <property type="match status" value="2"/>
</dbReference>
<comment type="caution">
    <text evidence="3">The sequence shown here is derived from an EMBL/GenBank/DDBJ whole genome shotgun (WGS) entry which is preliminary data.</text>
</comment>
<keyword evidence="2" id="KW-0472">Membrane</keyword>
<evidence type="ECO:0008006" key="5">
    <source>
        <dbReference type="Google" id="ProtNLM"/>
    </source>
</evidence>
<proteinExistence type="predicted"/>
<dbReference type="SUPFAM" id="SSF48452">
    <property type="entry name" value="TPR-like"/>
    <property type="match status" value="2"/>
</dbReference>
<feature type="compositionally biased region" description="Low complexity" evidence="1">
    <location>
        <begin position="78"/>
        <end position="88"/>
    </location>
</feature>
<dbReference type="AlphaFoldDB" id="A0AAI9NY71"/>
<reference evidence="3" key="1">
    <citation type="submission" date="2020-06" db="EMBL/GenBank/DDBJ databases">
        <title>Characterization of fructooligosaccharide metabolism and fructooligosaccharide-degrading enzymes in human commensal butyrate producers.</title>
        <authorList>
            <person name="Tanno H."/>
            <person name="Fujii T."/>
            <person name="Hirano K."/>
            <person name="Maeno S."/>
            <person name="Tonozuka T."/>
            <person name="Sakamoto M."/>
            <person name="Ohkuma M."/>
            <person name="Tochio T."/>
            <person name="Endo A."/>
        </authorList>
    </citation>
    <scope>NUCLEOTIDE SEQUENCE</scope>
    <source>
        <strain evidence="3">JCM 31265</strain>
    </source>
</reference>
<dbReference type="RefSeq" id="WP_055222368.1">
    <property type="nucleotide sequence ID" value="NZ_BLYL01000006.1"/>
</dbReference>